<dbReference type="Pfam" id="PF13639">
    <property type="entry name" value="zf-RING_2"/>
    <property type="match status" value="1"/>
</dbReference>
<evidence type="ECO:0000256" key="9">
    <source>
        <dbReference type="ARBA" id="ARBA00022692"/>
    </source>
</evidence>
<dbReference type="UniPathway" id="UPA00143"/>
<reference evidence="22" key="2">
    <citation type="submission" date="2025-09" db="UniProtKB">
        <authorList>
            <consortium name="Ensembl"/>
        </authorList>
    </citation>
    <scope>IDENTIFICATION</scope>
</reference>
<accession>A0A8C5IEN3</accession>
<dbReference type="InterPro" id="IPR001841">
    <property type="entry name" value="Znf_RING"/>
</dbReference>
<evidence type="ECO:0000256" key="3">
    <source>
        <dbReference type="ARBA" id="ARBA00004906"/>
    </source>
</evidence>
<dbReference type="GO" id="GO:0030178">
    <property type="term" value="P:negative regulation of Wnt signaling pathway"/>
    <property type="evidence" value="ECO:0007669"/>
    <property type="project" value="UniProtKB-ARBA"/>
</dbReference>
<evidence type="ECO:0000256" key="16">
    <source>
        <dbReference type="ARBA" id="ARBA00023136"/>
    </source>
</evidence>
<feature type="region of interest" description="Disordered" evidence="18">
    <location>
        <begin position="583"/>
        <end position="645"/>
    </location>
</feature>
<proteinExistence type="inferred from homology"/>
<feature type="compositionally biased region" description="Basic residues" evidence="18">
    <location>
        <begin position="583"/>
        <end position="593"/>
    </location>
</feature>
<organism evidence="22 23">
    <name type="scientific">Junco hyemalis</name>
    <name type="common">Dark-eyed junco</name>
    <dbReference type="NCBI Taxonomy" id="40217"/>
    <lineage>
        <taxon>Eukaryota</taxon>
        <taxon>Metazoa</taxon>
        <taxon>Chordata</taxon>
        <taxon>Craniata</taxon>
        <taxon>Vertebrata</taxon>
        <taxon>Euteleostomi</taxon>
        <taxon>Archelosauria</taxon>
        <taxon>Archosauria</taxon>
        <taxon>Dinosauria</taxon>
        <taxon>Saurischia</taxon>
        <taxon>Theropoda</taxon>
        <taxon>Coelurosauria</taxon>
        <taxon>Aves</taxon>
        <taxon>Neognathae</taxon>
        <taxon>Neoaves</taxon>
        <taxon>Telluraves</taxon>
        <taxon>Australaves</taxon>
        <taxon>Passeriformes</taxon>
        <taxon>Passerellidae</taxon>
        <taxon>Junco</taxon>
    </lineage>
</organism>
<dbReference type="GO" id="GO:0005886">
    <property type="term" value="C:plasma membrane"/>
    <property type="evidence" value="ECO:0007669"/>
    <property type="project" value="UniProtKB-SubCell"/>
</dbReference>
<feature type="compositionally biased region" description="Basic and acidic residues" evidence="18">
    <location>
        <begin position="548"/>
        <end position="560"/>
    </location>
</feature>
<evidence type="ECO:0000313" key="23">
    <source>
        <dbReference type="Proteomes" id="UP000694408"/>
    </source>
</evidence>
<keyword evidence="10" id="KW-0479">Metal-binding</keyword>
<feature type="compositionally biased region" description="Low complexity" evidence="18">
    <location>
        <begin position="617"/>
        <end position="630"/>
    </location>
</feature>
<keyword evidence="11 20" id="KW-0732">Signal</keyword>
<dbReference type="Gene3D" id="3.30.40.10">
    <property type="entry name" value="Zinc/RING finger domain, C3HC4 (zinc finger)"/>
    <property type="match status" value="1"/>
</dbReference>
<evidence type="ECO:0000256" key="1">
    <source>
        <dbReference type="ARBA" id="ARBA00000900"/>
    </source>
</evidence>
<dbReference type="SMART" id="SM00184">
    <property type="entry name" value="RING"/>
    <property type="match status" value="1"/>
</dbReference>
<feature type="compositionally biased region" description="Basic and acidic residues" evidence="18">
    <location>
        <begin position="746"/>
        <end position="755"/>
    </location>
</feature>
<comment type="subcellular location">
    <subcellularLocation>
        <location evidence="2">Cell membrane</location>
        <topology evidence="2">Single-pass type I membrane protein</topology>
    </subcellularLocation>
</comment>
<dbReference type="Proteomes" id="UP000694408">
    <property type="component" value="Unplaced"/>
</dbReference>
<evidence type="ECO:0000256" key="6">
    <source>
        <dbReference type="ARBA" id="ARBA00022475"/>
    </source>
</evidence>
<evidence type="ECO:0000256" key="7">
    <source>
        <dbReference type="ARBA" id="ARBA00022679"/>
    </source>
</evidence>
<keyword evidence="7" id="KW-0808">Transferase</keyword>
<feature type="signal peptide" evidence="20">
    <location>
        <begin position="1"/>
        <end position="26"/>
    </location>
</feature>
<name>A0A8C5IEN3_JUNHY</name>
<protein>
    <recommendedName>
        <fullName evidence="5">RING-type E3 ubiquitin transferase</fullName>
        <ecNumber evidence="5">2.3.2.27</ecNumber>
    </recommendedName>
</protein>
<keyword evidence="14" id="KW-0862">Zinc</keyword>
<evidence type="ECO:0000256" key="15">
    <source>
        <dbReference type="ARBA" id="ARBA00022989"/>
    </source>
</evidence>
<evidence type="ECO:0000256" key="19">
    <source>
        <dbReference type="SAM" id="Phobius"/>
    </source>
</evidence>
<evidence type="ECO:0000256" key="11">
    <source>
        <dbReference type="ARBA" id="ARBA00022729"/>
    </source>
</evidence>
<comment type="pathway">
    <text evidence="3">Protein modification; protein ubiquitination.</text>
</comment>
<keyword evidence="16 19" id="KW-0472">Membrane</keyword>
<dbReference type="Gene3D" id="3.50.30.30">
    <property type="match status" value="2"/>
</dbReference>
<feature type="region of interest" description="Disordered" evidence="18">
    <location>
        <begin position="657"/>
        <end position="679"/>
    </location>
</feature>
<comment type="similarity">
    <text evidence="4">Belongs to the ZNRF3 family.</text>
</comment>
<evidence type="ECO:0000256" key="13">
    <source>
        <dbReference type="ARBA" id="ARBA00022786"/>
    </source>
</evidence>
<feature type="region of interest" description="Disordered" evidence="18">
    <location>
        <begin position="466"/>
        <end position="503"/>
    </location>
</feature>
<evidence type="ECO:0000256" key="18">
    <source>
        <dbReference type="SAM" id="MobiDB-lite"/>
    </source>
</evidence>
<dbReference type="GO" id="GO:0008270">
    <property type="term" value="F:zinc ion binding"/>
    <property type="evidence" value="ECO:0007669"/>
    <property type="project" value="UniProtKB-KW"/>
</dbReference>
<evidence type="ECO:0000256" key="4">
    <source>
        <dbReference type="ARBA" id="ARBA00008759"/>
    </source>
</evidence>
<keyword evidence="6" id="KW-1003">Cell membrane</keyword>
<feature type="compositionally biased region" description="Basic residues" evidence="18">
    <location>
        <begin position="665"/>
        <end position="675"/>
    </location>
</feature>
<keyword evidence="9 19" id="KW-0812">Transmembrane</keyword>
<feature type="region of interest" description="Disordered" evidence="18">
    <location>
        <begin position="691"/>
        <end position="714"/>
    </location>
</feature>
<reference evidence="22" key="1">
    <citation type="submission" date="2025-08" db="UniProtKB">
        <authorList>
            <consortium name="Ensembl"/>
        </authorList>
    </citation>
    <scope>IDENTIFICATION</scope>
</reference>
<evidence type="ECO:0000256" key="10">
    <source>
        <dbReference type="ARBA" id="ARBA00022723"/>
    </source>
</evidence>
<evidence type="ECO:0000256" key="14">
    <source>
        <dbReference type="ARBA" id="ARBA00022833"/>
    </source>
</evidence>
<evidence type="ECO:0000256" key="2">
    <source>
        <dbReference type="ARBA" id="ARBA00004251"/>
    </source>
</evidence>
<feature type="chain" id="PRO_5034268021" description="RING-type E3 ubiquitin transferase" evidence="20">
    <location>
        <begin position="27"/>
        <end position="816"/>
    </location>
</feature>
<evidence type="ECO:0000313" key="22">
    <source>
        <dbReference type="Ensembl" id="ENSJHYP00000000921.1"/>
    </source>
</evidence>
<keyword evidence="13" id="KW-0833">Ubl conjugation pathway</keyword>
<dbReference type="FunFam" id="3.30.40.10:FF:000075">
    <property type="entry name" value="Putative e3 ubiquitin-protein ligase rnf43"/>
    <property type="match status" value="1"/>
</dbReference>
<dbReference type="AlphaFoldDB" id="A0A8C5IEN3"/>
<dbReference type="Pfam" id="PF18212">
    <property type="entry name" value="ZNRF_3_ecto"/>
    <property type="match status" value="2"/>
</dbReference>
<feature type="compositionally biased region" description="Low complexity" evidence="18">
    <location>
        <begin position="488"/>
        <end position="503"/>
    </location>
</feature>
<feature type="region of interest" description="Disordered" evidence="18">
    <location>
        <begin position="746"/>
        <end position="765"/>
    </location>
</feature>
<dbReference type="PROSITE" id="PS50089">
    <property type="entry name" value="ZF_RING_2"/>
    <property type="match status" value="1"/>
</dbReference>
<dbReference type="InterPro" id="IPR040700">
    <property type="entry name" value="ZNRF-3_ecto"/>
</dbReference>
<evidence type="ECO:0000259" key="21">
    <source>
        <dbReference type="PROSITE" id="PS50089"/>
    </source>
</evidence>
<dbReference type="PANTHER" id="PTHR16200">
    <property type="entry name" value="RING ZINC FINGER"/>
    <property type="match status" value="1"/>
</dbReference>
<keyword evidence="15 19" id="KW-1133">Transmembrane helix</keyword>
<evidence type="ECO:0000256" key="8">
    <source>
        <dbReference type="ARBA" id="ARBA00022687"/>
    </source>
</evidence>
<dbReference type="InterPro" id="IPR051073">
    <property type="entry name" value="ZNRF3_Arkadia_E3_ligases"/>
</dbReference>
<dbReference type="GO" id="GO:0016567">
    <property type="term" value="P:protein ubiquitination"/>
    <property type="evidence" value="ECO:0007669"/>
    <property type="project" value="UniProtKB-UniPathway"/>
</dbReference>
<dbReference type="OMA" id="VRCRPRH"/>
<evidence type="ECO:0000256" key="5">
    <source>
        <dbReference type="ARBA" id="ARBA00012483"/>
    </source>
</evidence>
<evidence type="ECO:0000256" key="12">
    <source>
        <dbReference type="ARBA" id="ARBA00022771"/>
    </source>
</evidence>
<dbReference type="SUPFAM" id="SSF57850">
    <property type="entry name" value="RING/U-box"/>
    <property type="match status" value="1"/>
</dbReference>
<keyword evidence="23" id="KW-1185">Reference proteome</keyword>
<keyword evidence="12 17" id="KW-0863">Zinc-finger</keyword>
<keyword evidence="8" id="KW-0879">Wnt signaling pathway</keyword>
<feature type="region of interest" description="Disordered" evidence="18">
    <location>
        <begin position="541"/>
        <end position="560"/>
    </location>
</feature>
<comment type="catalytic activity">
    <reaction evidence="1">
        <text>S-ubiquitinyl-[E2 ubiquitin-conjugating enzyme]-L-cysteine + [acceptor protein]-L-lysine = [E2 ubiquitin-conjugating enzyme]-L-cysteine + N(6)-ubiquitinyl-[acceptor protein]-L-lysine.</text>
        <dbReference type="EC" id="2.3.2.27"/>
    </reaction>
</comment>
<dbReference type="InterPro" id="IPR013083">
    <property type="entry name" value="Znf_RING/FYVE/PHD"/>
</dbReference>
<dbReference type="Ensembl" id="ENSJHYT00000001164.1">
    <property type="protein sequence ID" value="ENSJHYP00000000921.1"/>
    <property type="gene ID" value="ENSJHYG00000000799.1"/>
</dbReference>
<feature type="domain" description="RING-type" evidence="21">
    <location>
        <begin position="293"/>
        <end position="333"/>
    </location>
</feature>
<evidence type="ECO:0000256" key="20">
    <source>
        <dbReference type="SAM" id="SignalP"/>
    </source>
</evidence>
<evidence type="ECO:0000256" key="17">
    <source>
        <dbReference type="PROSITE-ProRule" id="PRU00175"/>
    </source>
</evidence>
<dbReference type="GO" id="GO:0061630">
    <property type="term" value="F:ubiquitin protein ligase activity"/>
    <property type="evidence" value="ECO:0007669"/>
    <property type="project" value="UniProtKB-EC"/>
</dbReference>
<dbReference type="GO" id="GO:0016055">
    <property type="term" value="P:Wnt signaling pathway"/>
    <property type="evidence" value="ECO:0007669"/>
    <property type="project" value="UniProtKB-KW"/>
</dbReference>
<dbReference type="EC" id="2.3.2.27" evidence="5"/>
<sequence>MSAGPQVQLAVLWPWLLMATLQAGLGHTGLALAAAVESERAAAQKAIIRVIPLKVEPIILEGEFANVAEVTPAEGKLLQSHPLSLCNTSEDEHTESGFITIVKLEQPDRDPNPCLSLANKAKLAGERGARAILFDITDDESAADQVQTPVIPSAKTQCSCLIPKCAQALTVFVSLQLRKPRGLSQPVVLIRGHDAELLMGVVNKNREAHVKIEVKEPPAWPDYDVWILLTVVSTVVVIILIFPVLKPRVSLQDSVQQQTLQAIGQLATRRYQPRARPAPRWDSASSCSSAPVCAICLEEFSEGQELRIISCSHEFHRECVDPWLQQHHTCPLCMFNILGTAQTHSRLVPQDMEPGRRLHLFRQHPGHALYHLPQAYPQRNLRSFPPESAHGNPFFHSPELSQLDFGTIHYMPYRPATSLLACGHVAPLAPGLLGQQHPNPSACGQVLAPHRTCPLQPQPPCVAPKAAVHNSSGSGESYLTEHSGYLADGPGSDSSSGPCHGSSSDSMLNCTDVSLQGIHGSCSTFRSSLSSDYDPFVYCSSEGPTTDHGQEQLRLPRDRRPRSLDLMVPQGAALAKPQVLSHVHYHHHQHHHYRQDSECPPGRAGQGPGPRKSRYSGAAPAGQPACPQEGQEPRHTPSTSPNRLDFSVDANRQLGAVPLSPRHSLQSRHHRRKRKCPLELDPALLPKDLAEPGACGAPLPPGHPAGSRCSPEAQPLIPSAALPSGSQPLWKCLVPQPSSELRKQEQRLSGRERNRSVPADVSGTCTPRHSLSVRLHCPSQQGGQGKSALRLSWQQAGEGGGGLLKEIQLPGHLVHP</sequence>
<feature type="transmembrane region" description="Helical" evidence="19">
    <location>
        <begin position="225"/>
        <end position="245"/>
    </location>
</feature>